<reference evidence="4 5" key="3">
    <citation type="submission" date="2019-11" db="EMBL/GenBank/DDBJ databases">
        <title>A de novo genome assembly of a pear dwarfing rootstock.</title>
        <authorList>
            <person name="Wang F."/>
            <person name="Wang J."/>
            <person name="Li S."/>
            <person name="Zhang Y."/>
            <person name="Fang M."/>
            <person name="Ma L."/>
            <person name="Zhao Y."/>
            <person name="Jiang S."/>
        </authorList>
    </citation>
    <scope>NUCLEOTIDE SEQUENCE [LARGE SCALE GENOMIC DNA]</scope>
    <source>
        <strain evidence="4">S2</strain>
        <tissue evidence="4">Leaf</tissue>
    </source>
</reference>
<organism evidence="4 5">
    <name type="scientific">Pyrus ussuriensis x Pyrus communis</name>
    <dbReference type="NCBI Taxonomy" id="2448454"/>
    <lineage>
        <taxon>Eukaryota</taxon>
        <taxon>Viridiplantae</taxon>
        <taxon>Streptophyta</taxon>
        <taxon>Embryophyta</taxon>
        <taxon>Tracheophyta</taxon>
        <taxon>Spermatophyta</taxon>
        <taxon>Magnoliopsida</taxon>
        <taxon>eudicotyledons</taxon>
        <taxon>Gunneridae</taxon>
        <taxon>Pentapetalae</taxon>
        <taxon>rosids</taxon>
        <taxon>fabids</taxon>
        <taxon>Rosales</taxon>
        <taxon>Rosaceae</taxon>
        <taxon>Amygdaloideae</taxon>
        <taxon>Maleae</taxon>
        <taxon>Pyrus</taxon>
    </lineage>
</organism>
<name>A0A5N5HW13_9ROSA</name>
<dbReference type="InterPro" id="IPR001452">
    <property type="entry name" value="SH3_domain"/>
</dbReference>
<dbReference type="InterPro" id="IPR027267">
    <property type="entry name" value="AH/BAR_dom_sf"/>
</dbReference>
<protein>
    <submittedName>
        <fullName evidence="4">Nostrin</fullName>
    </submittedName>
</protein>
<evidence type="ECO:0000256" key="1">
    <source>
        <dbReference type="ARBA" id="ARBA00022443"/>
    </source>
</evidence>
<dbReference type="AlphaFoldDB" id="A0A5N5HW13"/>
<dbReference type="SUPFAM" id="SSF50044">
    <property type="entry name" value="SH3-domain"/>
    <property type="match status" value="1"/>
</dbReference>
<sequence>MESIRKQATKLREQVAKQQQAVLKRLGNLGNEAVMIDEEELMCHQKLQDLYNSTRATKHFQRSVVRGVEASISTSSKQMEIVRKLAENCCKYGAENQSASTHLARGSEYFGTSYNSIEDEREAFLKVLGEQVAEPLRAQIAGAPLEDARHLTHRYDKLRQEVETQVADVLRRRLKSTSVSAESSVKLQNAEARLTELKSSTVALGKEATAAMLSVEDQQQQMTFHKLRTMVDAERSFHQHALTILDKLHSEMILENPPNEFSSQSVKVHHDTISNISEDHGQLNQDGTFFIARAIHPFEAQAHGELNLSVDDYVVVRQVGSNGWSEGESNGKAGWFPSAYIERQENAPSDKLM</sequence>
<dbReference type="SMART" id="SM00326">
    <property type="entry name" value="SH3"/>
    <property type="match status" value="1"/>
</dbReference>
<dbReference type="Gene3D" id="1.20.1270.60">
    <property type="entry name" value="Arfaptin homology (AH) domain/BAR domain"/>
    <property type="match status" value="1"/>
</dbReference>
<evidence type="ECO:0000313" key="4">
    <source>
        <dbReference type="EMBL" id="KAB2632126.1"/>
    </source>
</evidence>
<reference evidence="4 5" key="1">
    <citation type="submission" date="2019-09" db="EMBL/GenBank/DDBJ databases">
        <authorList>
            <person name="Ou C."/>
        </authorList>
    </citation>
    <scope>NUCLEOTIDE SEQUENCE [LARGE SCALE GENOMIC DNA]</scope>
    <source>
        <strain evidence="4">S2</strain>
        <tissue evidence="4">Leaf</tissue>
    </source>
</reference>
<dbReference type="PANTHER" id="PTHR14167:SF30">
    <property type="entry name" value="SH3 DOMAIN-CONTAINING PROTEIN 1"/>
    <property type="match status" value="1"/>
</dbReference>
<dbReference type="Gene3D" id="2.30.30.40">
    <property type="entry name" value="SH3 Domains"/>
    <property type="match status" value="1"/>
</dbReference>
<evidence type="ECO:0000259" key="3">
    <source>
        <dbReference type="PROSITE" id="PS50002"/>
    </source>
</evidence>
<comment type="caution">
    <text evidence="4">The sequence shown here is derived from an EMBL/GenBank/DDBJ whole genome shotgun (WGS) entry which is preliminary data.</text>
</comment>
<dbReference type="SUPFAM" id="SSF103657">
    <property type="entry name" value="BAR/IMD domain-like"/>
    <property type="match status" value="1"/>
</dbReference>
<dbReference type="PANTHER" id="PTHR14167">
    <property type="entry name" value="SH3 DOMAIN-CONTAINING"/>
    <property type="match status" value="1"/>
</dbReference>
<evidence type="ECO:0000256" key="2">
    <source>
        <dbReference type="PROSITE-ProRule" id="PRU00192"/>
    </source>
</evidence>
<proteinExistence type="predicted"/>
<reference evidence="5" key="2">
    <citation type="submission" date="2019-10" db="EMBL/GenBank/DDBJ databases">
        <title>A de novo genome assembly of a pear dwarfing rootstock.</title>
        <authorList>
            <person name="Wang F."/>
            <person name="Wang J."/>
            <person name="Li S."/>
            <person name="Zhang Y."/>
            <person name="Fang M."/>
            <person name="Ma L."/>
            <person name="Zhao Y."/>
            <person name="Jiang S."/>
        </authorList>
    </citation>
    <scope>NUCLEOTIDE SEQUENCE [LARGE SCALE GENOMIC DNA]</scope>
</reference>
<keyword evidence="5" id="KW-1185">Reference proteome</keyword>
<accession>A0A5N5HW13</accession>
<dbReference type="PROSITE" id="PS50002">
    <property type="entry name" value="SH3"/>
    <property type="match status" value="1"/>
</dbReference>
<dbReference type="Proteomes" id="UP000327157">
    <property type="component" value="Chromosome 6"/>
</dbReference>
<dbReference type="InterPro" id="IPR036028">
    <property type="entry name" value="SH3-like_dom_sf"/>
</dbReference>
<feature type="domain" description="SH3" evidence="3">
    <location>
        <begin position="287"/>
        <end position="346"/>
    </location>
</feature>
<dbReference type="EMBL" id="SMOL01000120">
    <property type="protein sequence ID" value="KAB2632126.1"/>
    <property type="molecule type" value="Genomic_DNA"/>
</dbReference>
<dbReference type="InterPro" id="IPR050384">
    <property type="entry name" value="Endophilin_SH3RF"/>
</dbReference>
<dbReference type="OrthoDB" id="6019202at2759"/>
<dbReference type="Pfam" id="PF14604">
    <property type="entry name" value="SH3_9"/>
    <property type="match status" value="1"/>
</dbReference>
<keyword evidence="1 2" id="KW-0728">SH3 domain</keyword>
<evidence type="ECO:0000313" key="5">
    <source>
        <dbReference type="Proteomes" id="UP000327157"/>
    </source>
</evidence>
<gene>
    <name evidence="4" type="ORF">D8674_028373</name>
</gene>